<accession>A0A1R4JT99</accession>
<dbReference type="STRING" id="1255658.FM114_09410"/>
<reference evidence="1 2" key="1">
    <citation type="submission" date="2017-02" db="EMBL/GenBank/DDBJ databases">
        <authorList>
            <person name="Peterson S.W."/>
        </authorList>
    </citation>
    <scope>NUCLEOTIDE SEQUENCE [LARGE SCALE GENOMIC DNA]</scope>
    <source>
        <strain evidence="1 2">LSP_Lj1</strain>
    </source>
</reference>
<name>A0A1R4JT99_9ACTN</name>
<evidence type="ECO:0000313" key="1">
    <source>
        <dbReference type="EMBL" id="SJN35209.1"/>
    </source>
</evidence>
<protein>
    <submittedName>
        <fullName evidence="1">Putative DNA-binding protein</fullName>
    </submittedName>
</protein>
<dbReference type="InterPro" id="IPR012349">
    <property type="entry name" value="Split_barrel_FMN-bd"/>
</dbReference>
<gene>
    <name evidence="1" type="ORF">FM114_09410</name>
</gene>
<dbReference type="EMBL" id="FUKQ01000035">
    <property type="protein sequence ID" value="SJN35209.1"/>
    <property type="molecule type" value="Genomic_DNA"/>
</dbReference>
<dbReference type="Pfam" id="PF12900">
    <property type="entry name" value="Pyridox_ox_2"/>
    <property type="match status" value="1"/>
</dbReference>
<dbReference type="AlphaFoldDB" id="A0A1R4JT99"/>
<dbReference type="RefSeq" id="WP_179110663.1">
    <property type="nucleotide sequence ID" value="NZ_FUKQ01000035.1"/>
</dbReference>
<sequence length="130" mass="13760">MVQGHFEQLDAAECAQLLREASIGRVAFVGPDGMTVLPLAYAVDGEDIILRTAAGTQLASLGAGTPVAFEVDEFDPEVRNGWSVLARGRLGVLDPSREVREVPEPFVPGEREVLVTLAVESLSGRAVSGD</sequence>
<organism evidence="1 2">
    <name type="scientific">Luteococcus japonicus LSP_Lj1</name>
    <dbReference type="NCBI Taxonomy" id="1255658"/>
    <lineage>
        <taxon>Bacteria</taxon>
        <taxon>Bacillati</taxon>
        <taxon>Actinomycetota</taxon>
        <taxon>Actinomycetes</taxon>
        <taxon>Propionibacteriales</taxon>
        <taxon>Propionibacteriaceae</taxon>
        <taxon>Luteococcus</taxon>
    </lineage>
</organism>
<proteinExistence type="predicted"/>
<dbReference type="Proteomes" id="UP000188342">
    <property type="component" value="Unassembled WGS sequence"/>
</dbReference>
<dbReference type="Gene3D" id="2.30.110.10">
    <property type="entry name" value="Electron Transport, Fmn-binding Protein, Chain A"/>
    <property type="match status" value="1"/>
</dbReference>
<evidence type="ECO:0000313" key="2">
    <source>
        <dbReference type="Proteomes" id="UP000188342"/>
    </source>
</evidence>
<dbReference type="SUPFAM" id="SSF50475">
    <property type="entry name" value="FMN-binding split barrel"/>
    <property type="match status" value="1"/>
</dbReference>
<dbReference type="InterPro" id="IPR024747">
    <property type="entry name" value="Pyridox_Oxase-rel"/>
</dbReference>
<keyword evidence="2" id="KW-1185">Reference proteome</keyword>
<dbReference type="GO" id="GO:0003677">
    <property type="term" value="F:DNA binding"/>
    <property type="evidence" value="ECO:0007669"/>
    <property type="project" value="UniProtKB-KW"/>
</dbReference>
<keyword evidence="1" id="KW-0238">DNA-binding</keyword>